<dbReference type="GO" id="GO:0005576">
    <property type="term" value="C:extracellular region"/>
    <property type="evidence" value="ECO:0007669"/>
    <property type="project" value="UniProtKB-SubCell"/>
</dbReference>
<keyword evidence="8" id="KW-0442">Lipid degradation</keyword>
<dbReference type="GO" id="GO:0050482">
    <property type="term" value="P:arachidonate secretion"/>
    <property type="evidence" value="ECO:0007669"/>
    <property type="project" value="InterPro"/>
</dbReference>
<comment type="caution">
    <text evidence="13">The sequence shown here is derived from an EMBL/GenBank/DDBJ whole genome shotgun (WGS) entry which is preliminary data.</text>
</comment>
<dbReference type="GO" id="GO:0004623">
    <property type="term" value="F:phospholipase A2 activity"/>
    <property type="evidence" value="ECO:0007669"/>
    <property type="project" value="UniProtKB-EC"/>
</dbReference>
<evidence type="ECO:0000256" key="2">
    <source>
        <dbReference type="ARBA" id="ARBA00001913"/>
    </source>
</evidence>
<dbReference type="EMBL" id="ASGP02000007">
    <property type="protein sequence ID" value="KAH9497703.1"/>
    <property type="molecule type" value="Genomic_DNA"/>
</dbReference>
<keyword evidence="10" id="KW-0865">Zymogen</keyword>
<evidence type="ECO:0000256" key="5">
    <source>
        <dbReference type="ARBA" id="ARBA00022525"/>
    </source>
</evidence>
<feature type="chain" id="PRO_5037518510" description="Phospholipase A2-like central domain-containing protein" evidence="11">
    <location>
        <begin position="26"/>
        <end position="322"/>
    </location>
</feature>
<keyword evidence="11" id="KW-0732">Signal</keyword>
<keyword evidence="14" id="KW-1185">Reference proteome</keyword>
<evidence type="ECO:0000313" key="14">
    <source>
        <dbReference type="Proteomes" id="UP000790347"/>
    </source>
</evidence>
<dbReference type="PROSITE" id="PS00118">
    <property type="entry name" value="PA2_HIS"/>
    <property type="match status" value="1"/>
</dbReference>
<evidence type="ECO:0000256" key="7">
    <source>
        <dbReference type="ARBA" id="ARBA00022837"/>
    </source>
</evidence>
<comment type="subcellular location">
    <subcellularLocation>
        <location evidence="3">Secreted</location>
    </subcellularLocation>
</comment>
<evidence type="ECO:0000256" key="4">
    <source>
        <dbReference type="ARBA" id="ARBA00009659"/>
    </source>
</evidence>
<dbReference type="OrthoDB" id="6075074at2759"/>
<dbReference type="CDD" id="cd04704">
    <property type="entry name" value="PLA2_bee_venom_like"/>
    <property type="match status" value="1"/>
</dbReference>
<proteinExistence type="inferred from homology"/>
<evidence type="ECO:0000256" key="1">
    <source>
        <dbReference type="ARBA" id="ARBA00001604"/>
    </source>
</evidence>
<reference evidence="13" key="2">
    <citation type="journal article" date="2022" name="Res Sq">
        <title>Comparative Genomics Reveals Insights into the Divergent Evolution of Astigmatic Mites and Household Pest Adaptations.</title>
        <authorList>
            <person name="Xiong Q."/>
            <person name="Wan A.T.-Y."/>
            <person name="Liu X.-Y."/>
            <person name="Fung C.S.-H."/>
            <person name="Xiao X."/>
            <person name="Malainual N."/>
            <person name="Hou J."/>
            <person name="Wang L."/>
            <person name="Wang M."/>
            <person name="Yang K."/>
            <person name="Cui Y."/>
            <person name="Leung E."/>
            <person name="Nong W."/>
            <person name="Shin S.-K."/>
            <person name="Au S."/>
            <person name="Jeong K.Y."/>
            <person name="Chew F.T."/>
            <person name="Hui J."/>
            <person name="Leung T.F."/>
            <person name="Tungtrongchitr A."/>
            <person name="Zhong N."/>
            <person name="Liu Z."/>
            <person name="Tsui S."/>
        </authorList>
    </citation>
    <scope>NUCLEOTIDE SEQUENCE</scope>
    <source>
        <strain evidence="13">Derf</strain>
        <tissue evidence="13">Whole organism</tissue>
    </source>
</reference>
<evidence type="ECO:0000256" key="8">
    <source>
        <dbReference type="ARBA" id="ARBA00022963"/>
    </source>
</evidence>
<evidence type="ECO:0000256" key="11">
    <source>
        <dbReference type="SAM" id="SignalP"/>
    </source>
</evidence>
<feature type="domain" description="Phospholipase A2-like central" evidence="12">
    <location>
        <begin position="196"/>
        <end position="290"/>
    </location>
</feature>
<comment type="catalytic activity">
    <reaction evidence="1">
        <text>a 1,2-diacyl-sn-glycero-3-phosphocholine + H2O = a 1-acyl-sn-glycero-3-phosphocholine + a fatty acid + H(+)</text>
        <dbReference type="Rhea" id="RHEA:15801"/>
        <dbReference type="ChEBI" id="CHEBI:15377"/>
        <dbReference type="ChEBI" id="CHEBI:15378"/>
        <dbReference type="ChEBI" id="CHEBI:28868"/>
        <dbReference type="ChEBI" id="CHEBI:57643"/>
        <dbReference type="ChEBI" id="CHEBI:58168"/>
        <dbReference type="EC" id="3.1.1.4"/>
    </reaction>
</comment>
<evidence type="ECO:0000256" key="6">
    <source>
        <dbReference type="ARBA" id="ARBA00022801"/>
    </source>
</evidence>
<dbReference type="PANTHER" id="PTHR12253">
    <property type="entry name" value="RH14732P"/>
    <property type="match status" value="1"/>
</dbReference>
<dbReference type="GO" id="GO:0016042">
    <property type="term" value="P:lipid catabolic process"/>
    <property type="evidence" value="ECO:0007669"/>
    <property type="project" value="UniProtKB-KW"/>
</dbReference>
<gene>
    <name evidence="13" type="ORF">DERF_013667</name>
</gene>
<dbReference type="InterPro" id="IPR033113">
    <property type="entry name" value="PLA2_histidine"/>
</dbReference>
<comment type="similarity">
    <text evidence="4">Belongs to the phospholipase A2 family. Group III subfamily.</text>
</comment>
<keyword evidence="7" id="KW-0106">Calcium</keyword>
<keyword evidence="6" id="KW-0378">Hydrolase</keyword>
<protein>
    <recommendedName>
        <fullName evidence="12">Phospholipase A2-like central domain-containing protein</fullName>
    </recommendedName>
</protein>
<evidence type="ECO:0000256" key="3">
    <source>
        <dbReference type="ARBA" id="ARBA00004613"/>
    </source>
</evidence>
<keyword evidence="5" id="KW-0964">Secreted</keyword>
<comment type="cofactor">
    <cofactor evidence="2">
        <name>Ca(2+)</name>
        <dbReference type="ChEBI" id="CHEBI:29108"/>
    </cofactor>
</comment>
<evidence type="ECO:0000259" key="12">
    <source>
        <dbReference type="Pfam" id="PF05826"/>
    </source>
</evidence>
<dbReference type="InterPro" id="IPR016090">
    <property type="entry name" value="PLA2-like_dom"/>
</dbReference>
<accession>A0A922HQ81</accession>
<sequence>MISIMMAMLVLLFMVMTPFLTIIQAIPHKLPSTTMNESFASTYQLKDGEVITKLVWANYSAIETRYLHIDLIQMTRNKYEIIQFWLTDGQLIDCEYTNDSKTIEKFHEQFHKINPNIRKDTKSFKMLEQYNNLTEITLPEHLKRLTDYERYERQCRQLHQKVQQHYQSKMGNDIKNDDTLARSRRRTRTKRDSLLFPGTKWCGKGSNGKAFEDLGDYSFADRCCRDHDRCKYSIGPFENQYHLFNYRFHYVSHCSCDERFRSCLKVANSGAANLVGKIYFNVVKTKCFMFKMDDMCIDRTWWGNCIETKRRKRAIFREPMEY</sequence>
<dbReference type="InterPro" id="IPR036444">
    <property type="entry name" value="PLipase_A2_dom_sf"/>
</dbReference>
<keyword evidence="9" id="KW-0443">Lipid metabolism</keyword>
<dbReference type="SUPFAM" id="SSF48619">
    <property type="entry name" value="Phospholipase A2, PLA2"/>
    <property type="match status" value="1"/>
</dbReference>
<dbReference type="AlphaFoldDB" id="A0A922HQ81"/>
<dbReference type="Pfam" id="PF05826">
    <property type="entry name" value="Phospholip_A2_2"/>
    <property type="match status" value="1"/>
</dbReference>
<organism evidence="13 14">
    <name type="scientific">Dermatophagoides farinae</name>
    <name type="common">American house dust mite</name>
    <dbReference type="NCBI Taxonomy" id="6954"/>
    <lineage>
        <taxon>Eukaryota</taxon>
        <taxon>Metazoa</taxon>
        <taxon>Ecdysozoa</taxon>
        <taxon>Arthropoda</taxon>
        <taxon>Chelicerata</taxon>
        <taxon>Arachnida</taxon>
        <taxon>Acari</taxon>
        <taxon>Acariformes</taxon>
        <taxon>Sarcoptiformes</taxon>
        <taxon>Astigmata</taxon>
        <taxon>Psoroptidia</taxon>
        <taxon>Analgoidea</taxon>
        <taxon>Pyroglyphidae</taxon>
        <taxon>Dermatophagoidinae</taxon>
        <taxon>Dermatophagoides</taxon>
    </lineage>
</organism>
<evidence type="ECO:0000313" key="13">
    <source>
        <dbReference type="EMBL" id="KAH9497703.1"/>
    </source>
</evidence>
<name>A0A922HQ81_DERFA</name>
<evidence type="ECO:0000256" key="10">
    <source>
        <dbReference type="ARBA" id="ARBA00023145"/>
    </source>
</evidence>
<feature type="signal peptide" evidence="11">
    <location>
        <begin position="1"/>
        <end position="25"/>
    </location>
</feature>
<dbReference type="GO" id="GO:0006644">
    <property type="term" value="P:phospholipid metabolic process"/>
    <property type="evidence" value="ECO:0007669"/>
    <property type="project" value="InterPro"/>
</dbReference>
<reference evidence="13" key="1">
    <citation type="submission" date="2013-05" db="EMBL/GenBank/DDBJ databases">
        <authorList>
            <person name="Yim A.K.Y."/>
            <person name="Chan T.F."/>
            <person name="Ji K.M."/>
            <person name="Liu X.Y."/>
            <person name="Zhou J.W."/>
            <person name="Li R.Q."/>
            <person name="Yang K.Y."/>
            <person name="Li J."/>
            <person name="Li M."/>
            <person name="Law P.T.W."/>
            <person name="Wu Y.L."/>
            <person name="Cai Z.L."/>
            <person name="Qin H."/>
            <person name="Bao Y."/>
            <person name="Leung R.K.K."/>
            <person name="Ng P.K.S."/>
            <person name="Zou J."/>
            <person name="Zhong X.J."/>
            <person name="Ran P.X."/>
            <person name="Zhong N.S."/>
            <person name="Liu Z.G."/>
            <person name="Tsui S.K.W."/>
        </authorList>
    </citation>
    <scope>NUCLEOTIDE SEQUENCE</scope>
    <source>
        <strain evidence="13">Derf</strain>
        <tissue evidence="13">Whole organism</tissue>
    </source>
</reference>
<evidence type="ECO:0000256" key="9">
    <source>
        <dbReference type="ARBA" id="ARBA00023098"/>
    </source>
</evidence>
<dbReference type="Gene3D" id="1.20.90.10">
    <property type="entry name" value="Phospholipase A2 domain"/>
    <property type="match status" value="1"/>
</dbReference>
<dbReference type="Proteomes" id="UP000790347">
    <property type="component" value="Unassembled WGS sequence"/>
</dbReference>